<comment type="subcellular location">
    <subcellularLocation>
        <location evidence="1">Cell membrane</location>
        <topology evidence="1">Multi-pass membrane protein</topology>
    </subcellularLocation>
</comment>
<dbReference type="CDD" id="cd07325">
    <property type="entry name" value="M48_Ste24p_like"/>
    <property type="match status" value="1"/>
</dbReference>
<keyword evidence="9 11" id="KW-0482">Metalloprotease</keyword>
<evidence type="ECO:0000256" key="10">
    <source>
        <dbReference type="ARBA" id="ARBA00023136"/>
    </source>
</evidence>
<evidence type="ECO:0000313" key="13">
    <source>
        <dbReference type="EMBL" id="KFA90466.1"/>
    </source>
</evidence>
<name>A0A084SPT1_9BACT</name>
<evidence type="ECO:0000256" key="8">
    <source>
        <dbReference type="ARBA" id="ARBA00022989"/>
    </source>
</evidence>
<keyword evidence="3 11" id="KW-0645">Protease</keyword>
<dbReference type="PANTHER" id="PTHR43221:SF1">
    <property type="entry name" value="PROTEASE HTPX"/>
    <property type="match status" value="1"/>
</dbReference>
<evidence type="ECO:0000256" key="11">
    <source>
        <dbReference type="RuleBase" id="RU003983"/>
    </source>
</evidence>
<keyword evidence="2" id="KW-1003">Cell membrane</keyword>
<comment type="similarity">
    <text evidence="11">Belongs to the peptidase M48 family.</text>
</comment>
<dbReference type="EMBL" id="JPMI01000209">
    <property type="protein sequence ID" value="KFA90466.1"/>
    <property type="molecule type" value="Genomic_DNA"/>
</dbReference>
<evidence type="ECO:0000256" key="7">
    <source>
        <dbReference type="ARBA" id="ARBA00022833"/>
    </source>
</evidence>
<evidence type="ECO:0000256" key="5">
    <source>
        <dbReference type="ARBA" id="ARBA00022723"/>
    </source>
</evidence>
<reference evidence="13 14" key="1">
    <citation type="submission" date="2014-07" db="EMBL/GenBank/DDBJ databases">
        <title>Draft Genome Sequence of Gephyronic Acid Producer, Cystobacter violaceus Strain Cb vi76.</title>
        <authorList>
            <person name="Stevens D.C."/>
            <person name="Young J."/>
            <person name="Carmichael R."/>
            <person name="Tan J."/>
            <person name="Taylor R.E."/>
        </authorList>
    </citation>
    <scope>NUCLEOTIDE SEQUENCE [LARGE SCALE GENOMIC DNA]</scope>
    <source>
        <strain evidence="13 14">Cb vi76</strain>
    </source>
</reference>
<dbReference type="RefSeq" id="WP_043402169.1">
    <property type="nucleotide sequence ID" value="NZ_JPMI01000209.1"/>
</dbReference>
<evidence type="ECO:0000256" key="9">
    <source>
        <dbReference type="ARBA" id="ARBA00023049"/>
    </source>
</evidence>
<keyword evidence="4" id="KW-0812">Transmembrane</keyword>
<dbReference type="AlphaFoldDB" id="A0A084SPT1"/>
<organism evidence="13 14">
    <name type="scientific">Archangium violaceum Cb vi76</name>
    <dbReference type="NCBI Taxonomy" id="1406225"/>
    <lineage>
        <taxon>Bacteria</taxon>
        <taxon>Pseudomonadati</taxon>
        <taxon>Myxococcota</taxon>
        <taxon>Myxococcia</taxon>
        <taxon>Myxococcales</taxon>
        <taxon>Cystobacterineae</taxon>
        <taxon>Archangiaceae</taxon>
        <taxon>Archangium</taxon>
    </lineage>
</organism>
<sequence>MSHVNPSNFQSALDRRFRDELLASEDVQLALREVGAMPGGFGAVTRQRHLLSNAFKLTHPVAPRVLDALAACKEVLGYEGPVDVFVNPEPMIRAAAVHAPPDTPAIVLSSRLLEAFQEAELRFILGHELGHLAFEHFTLPLPATAIAWDEESGRCVSPASALGLYRWNRAAEASADRAGLLCARELEASASVLLARVSGWTSGSVKSELQAAARHVDALLSDPSARERRGEDEESLGGFRSHAFSPWRVRALVAFSKTRIFLKNAGQYASEEGLSDEEADTLLAWELRELDPSYLEKSEHPDLLQLALRTGRLLPVLEQLYLERAALPERARLVQHLTLRKAPNGEVDNLDYLELKKVAGALAVPSWLVDEALRGASNPLD</sequence>
<dbReference type="InterPro" id="IPR001915">
    <property type="entry name" value="Peptidase_M48"/>
</dbReference>
<comment type="caution">
    <text evidence="13">The sequence shown here is derived from an EMBL/GenBank/DDBJ whole genome shotgun (WGS) entry which is preliminary data.</text>
</comment>
<evidence type="ECO:0000256" key="4">
    <source>
        <dbReference type="ARBA" id="ARBA00022692"/>
    </source>
</evidence>
<keyword evidence="6 11" id="KW-0378">Hydrolase</keyword>
<evidence type="ECO:0000256" key="3">
    <source>
        <dbReference type="ARBA" id="ARBA00022670"/>
    </source>
</evidence>
<gene>
    <name evidence="13" type="ORF">Q664_28160</name>
</gene>
<dbReference type="GO" id="GO:0046872">
    <property type="term" value="F:metal ion binding"/>
    <property type="evidence" value="ECO:0007669"/>
    <property type="project" value="UniProtKB-KW"/>
</dbReference>
<feature type="domain" description="Peptidase M48" evidence="12">
    <location>
        <begin position="105"/>
        <end position="253"/>
    </location>
</feature>
<dbReference type="GO" id="GO:0006508">
    <property type="term" value="P:proteolysis"/>
    <property type="evidence" value="ECO:0007669"/>
    <property type="project" value="UniProtKB-KW"/>
</dbReference>
<dbReference type="Pfam" id="PF01435">
    <property type="entry name" value="Peptidase_M48"/>
    <property type="match status" value="1"/>
</dbReference>
<keyword evidence="8" id="KW-1133">Transmembrane helix</keyword>
<evidence type="ECO:0000259" key="12">
    <source>
        <dbReference type="Pfam" id="PF01435"/>
    </source>
</evidence>
<comment type="cofactor">
    <cofactor evidence="11">
        <name>Zn(2+)</name>
        <dbReference type="ChEBI" id="CHEBI:29105"/>
    </cofactor>
    <text evidence="11">Binds 1 zinc ion per subunit.</text>
</comment>
<dbReference type="Gene3D" id="3.30.2010.10">
    <property type="entry name" value="Metalloproteases ('zincins'), catalytic domain"/>
    <property type="match status" value="1"/>
</dbReference>
<dbReference type="Proteomes" id="UP000028547">
    <property type="component" value="Unassembled WGS sequence"/>
</dbReference>
<dbReference type="InterPro" id="IPR050083">
    <property type="entry name" value="HtpX_protease"/>
</dbReference>
<evidence type="ECO:0000256" key="1">
    <source>
        <dbReference type="ARBA" id="ARBA00004651"/>
    </source>
</evidence>
<dbReference type="GO" id="GO:0004222">
    <property type="term" value="F:metalloendopeptidase activity"/>
    <property type="evidence" value="ECO:0007669"/>
    <property type="project" value="InterPro"/>
</dbReference>
<protein>
    <recommendedName>
        <fullName evidence="12">Peptidase M48 domain-containing protein</fullName>
    </recommendedName>
</protein>
<dbReference type="PANTHER" id="PTHR43221">
    <property type="entry name" value="PROTEASE HTPX"/>
    <property type="match status" value="1"/>
</dbReference>
<accession>A0A084SPT1</accession>
<dbReference type="GO" id="GO:0005886">
    <property type="term" value="C:plasma membrane"/>
    <property type="evidence" value="ECO:0007669"/>
    <property type="project" value="UniProtKB-SubCell"/>
</dbReference>
<proteinExistence type="inferred from homology"/>
<keyword evidence="7 11" id="KW-0862">Zinc</keyword>
<evidence type="ECO:0000256" key="2">
    <source>
        <dbReference type="ARBA" id="ARBA00022475"/>
    </source>
</evidence>
<evidence type="ECO:0000256" key="6">
    <source>
        <dbReference type="ARBA" id="ARBA00022801"/>
    </source>
</evidence>
<evidence type="ECO:0000313" key="14">
    <source>
        <dbReference type="Proteomes" id="UP000028547"/>
    </source>
</evidence>
<keyword evidence="10" id="KW-0472">Membrane</keyword>
<keyword evidence="5" id="KW-0479">Metal-binding</keyword>